<organism evidence="1 2">
    <name type="scientific">Akanthomyces muscarius</name>
    <name type="common">Entomopathogenic fungus</name>
    <name type="synonym">Lecanicillium muscarium</name>
    <dbReference type="NCBI Taxonomy" id="2231603"/>
    <lineage>
        <taxon>Eukaryota</taxon>
        <taxon>Fungi</taxon>
        <taxon>Dikarya</taxon>
        <taxon>Ascomycota</taxon>
        <taxon>Pezizomycotina</taxon>
        <taxon>Sordariomycetes</taxon>
        <taxon>Hypocreomycetidae</taxon>
        <taxon>Hypocreales</taxon>
        <taxon>Cordycipitaceae</taxon>
        <taxon>Akanthomyces</taxon>
    </lineage>
</organism>
<reference evidence="1" key="1">
    <citation type="journal article" date="2023" name="Access Microbiol">
        <title>De-novo genome assembly for Akanthomyces muscarius, a biocontrol agent of insect agricultural pests.</title>
        <authorList>
            <person name="Erdos Z."/>
            <person name="Studholme D.J."/>
            <person name="Raymond B."/>
            <person name="Sharma M."/>
        </authorList>
    </citation>
    <scope>NUCLEOTIDE SEQUENCE</scope>
    <source>
        <strain evidence="1">Ve6</strain>
    </source>
</reference>
<accession>A0A9W8UNN0</accession>
<dbReference type="GeneID" id="80887414"/>
<evidence type="ECO:0000313" key="2">
    <source>
        <dbReference type="Proteomes" id="UP001144673"/>
    </source>
</evidence>
<sequence>MSDAQVAPSNNGSYGGDHVAKRRLLQNTSRPALVATTRHIVFALILIIDNTDGYGLRVDVSGAKGRDWVIYNPADWISNSGSKHISDFACLALTSGRFSSSSDDHIQIRDTIVSLAFYWSSGNHGHRGHRGESRFYSA</sequence>
<dbReference type="RefSeq" id="XP_056055109.1">
    <property type="nucleotide sequence ID" value="XM_056198130.1"/>
</dbReference>
<proteinExistence type="predicted"/>
<evidence type="ECO:0000313" key="1">
    <source>
        <dbReference type="EMBL" id="KAJ4154985.1"/>
    </source>
</evidence>
<name>A0A9W8UNN0_AKAMU</name>
<comment type="caution">
    <text evidence="1">The sequence shown here is derived from an EMBL/GenBank/DDBJ whole genome shotgun (WGS) entry which is preliminary data.</text>
</comment>
<dbReference type="Proteomes" id="UP001144673">
    <property type="component" value="Chromosome 6"/>
</dbReference>
<dbReference type="KEGG" id="amus:LMH87_000255"/>
<protein>
    <submittedName>
        <fullName evidence="1">Uncharacterized protein</fullName>
    </submittedName>
</protein>
<gene>
    <name evidence="1" type="ORF">LMH87_000255</name>
</gene>
<dbReference type="EMBL" id="JAJHUN010000007">
    <property type="protein sequence ID" value="KAJ4154985.1"/>
    <property type="molecule type" value="Genomic_DNA"/>
</dbReference>
<dbReference type="AlphaFoldDB" id="A0A9W8UNN0"/>
<keyword evidence="2" id="KW-1185">Reference proteome</keyword>